<organism evidence="2 3">
    <name type="scientific">Teladorsagia circumcincta</name>
    <name type="common">Brown stomach worm</name>
    <name type="synonym">Ostertagia circumcincta</name>
    <dbReference type="NCBI Taxonomy" id="45464"/>
    <lineage>
        <taxon>Eukaryota</taxon>
        <taxon>Metazoa</taxon>
        <taxon>Ecdysozoa</taxon>
        <taxon>Nematoda</taxon>
        <taxon>Chromadorea</taxon>
        <taxon>Rhabditida</taxon>
        <taxon>Rhabditina</taxon>
        <taxon>Rhabditomorpha</taxon>
        <taxon>Strongyloidea</taxon>
        <taxon>Trichostrongylidae</taxon>
        <taxon>Teladorsagia</taxon>
    </lineage>
</organism>
<gene>
    <name evidence="2" type="ORF">TELCIR_13914</name>
</gene>
<keyword evidence="3" id="KW-1185">Reference proteome</keyword>
<evidence type="ECO:0000313" key="3">
    <source>
        <dbReference type="Proteomes" id="UP000230423"/>
    </source>
</evidence>
<dbReference type="EMBL" id="KZ349891">
    <property type="protein sequence ID" value="PIO64458.1"/>
    <property type="molecule type" value="Genomic_DNA"/>
</dbReference>
<dbReference type="InterPro" id="IPR006342">
    <property type="entry name" value="FkbM_mtfrase"/>
</dbReference>
<protein>
    <recommendedName>
        <fullName evidence="1">Methyltransferase FkbM domain-containing protein</fullName>
    </recommendedName>
</protein>
<evidence type="ECO:0000313" key="2">
    <source>
        <dbReference type="EMBL" id="PIO64458.1"/>
    </source>
</evidence>
<name>A0A2G9U2T3_TELCI</name>
<dbReference type="Pfam" id="PF05050">
    <property type="entry name" value="Methyltransf_21"/>
    <property type="match status" value="1"/>
</dbReference>
<dbReference type="Proteomes" id="UP000230423">
    <property type="component" value="Unassembled WGS sequence"/>
</dbReference>
<dbReference type="AlphaFoldDB" id="A0A2G9U2T3"/>
<dbReference type="PANTHER" id="PTHR22989">
    <property type="entry name" value="UNCHARACTERIZED DUF13 C.ELEGANS"/>
    <property type="match status" value="1"/>
</dbReference>
<feature type="domain" description="Methyltransferase FkbM" evidence="1">
    <location>
        <begin position="46"/>
        <end position="111"/>
    </location>
</feature>
<dbReference type="PANTHER" id="PTHR22989:SF3">
    <property type="entry name" value="METHYLTRANSFERASE FKBM DOMAIN-CONTAINING PROTEIN"/>
    <property type="match status" value="1"/>
</dbReference>
<evidence type="ECO:0000259" key="1">
    <source>
        <dbReference type="Pfam" id="PF05050"/>
    </source>
</evidence>
<accession>A0A2G9U2T3</accession>
<proteinExistence type="predicted"/>
<reference evidence="2 3" key="1">
    <citation type="submission" date="2015-09" db="EMBL/GenBank/DDBJ databases">
        <title>Draft genome of the parasitic nematode Teladorsagia circumcincta isolate WARC Sus (inbred).</title>
        <authorList>
            <person name="Mitreva M."/>
        </authorList>
    </citation>
    <scope>NUCLEOTIDE SEQUENCE [LARGE SCALE GENOMIC DNA]</scope>
    <source>
        <strain evidence="2 3">S</strain>
    </source>
</reference>
<sequence length="117" mass="13128">MAGSEFFGADPVAATNADIFSEIGSFFPIAVNYRSGLSYSNLRLYNGTYKKTMVEQVHFTTFLTTMVNRSRIDLLFMDIENPEYHLIPMIAIDNVLSEHNIVICQINVEVSNPDVTA</sequence>
<dbReference type="OrthoDB" id="5867391at2759"/>